<dbReference type="InterPro" id="IPR001344">
    <property type="entry name" value="Chloro_AB-bd_pln"/>
</dbReference>
<evidence type="ECO:0000256" key="4">
    <source>
        <dbReference type="ARBA" id="ARBA00022528"/>
    </source>
</evidence>
<evidence type="ECO:0000256" key="8">
    <source>
        <dbReference type="ARBA" id="ARBA00022692"/>
    </source>
</evidence>
<dbReference type="AlphaFoldDB" id="A0AAV1SF76"/>
<keyword evidence="14 17" id="KW-0793">Thylakoid</keyword>
<dbReference type="GO" id="GO:0009765">
    <property type="term" value="P:photosynthesis, light harvesting"/>
    <property type="evidence" value="ECO:0007669"/>
    <property type="project" value="InterPro"/>
</dbReference>
<dbReference type="Gene3D" id="1.10.3460.10">
    <property type="entry name" value="Chlorophyll a/b binding protein domain"/>
    <property type="match status" value="1"/>
</dbReference>
<dbReference type="GO" id="GO:0009522">
    <property type="term" value="C:photosystem I"/>
    <property type="evidence" value="ECO:0007669"/>
    <property type="project" value="UniProtKB-KW"/>
</dbReference>
<evidence type="ECO:0000256" key="6">
    <source>
        <dbReference type="ARBA" id="ARBA00022553"/>
    </source>
</evidence>
<evidence type="ECO:0000256" key="1">
    <source>
        <dbReference type="ARBA" id="ARBA00004334"/>
    </source>
</evidence>
<keyword evidence="9" id="KW-0479">Metal-binding</keyword>
<keyword evidence="13 17" id="KW-0157">Chromophore</keyword>
<keyword evidence="4 17" id="KW-0150">Chloroplast</keyword>
<evidence type="ECO:0000313" key="19">
    <source>
        <dbReference type="Proteomes" id="UP001314170"/>
    </source>
</evidence>
<feature type="binding site" description="axial binding residue" evidence="16">
    <location>
        <position position="166"/>
    </location>
    <ligand>
        <name>chlorophyll b</name>
        <dbReference type="ChEBI" id="CHEBI:61721"/>
        <label>1</label>
    </ligand>
    <ligandPart>
        <name>Mg</name>
        <dbReference type="ChEBI" id="CHEBI:25107"/>
    </ligandPart>
</feature>
<keyword evidence="19" id="KW-1185">Reference proteome</keyword>
<dbReference type="InterPro" id="IPR022796">
    <property type="entry name" value="Chloroa_b-bind"/>
</dbReference>
<evidence type="ECO:0000256" key="10">
    <source>
        <dbReference type="ARBA" id="ARBA00022836"/>
    </source>
</evidence>
<keyword evidence="15" id="KW-0472">Membrane</keyword>
<protein>
    <recommendedName>
        <fullName evidence="17">Chlorophyll a-b binding protein, chloroplastic</fullName>
    </recommendedName>
</protein>
<evidence type="ECO:0000256" key="9">
    <source>
        <dbReference type="ARBA" id="ARBA00022723"/>
    </source>
</evidence>
<evidence type="ECO:0000256" key="15">
    <source>
        <dbReference type="ARBA" id="ARBA00023136"/>
    </source>
</evidence>
<feature type="binding site" evidence="16">
    <location>
        <position position="161"/>
    </location>
    <ligand>
        <name>chlorophyll a</name>
        <dbReference type="ChEBI" id="CHEBI:58416"/>
        <label>1</label>
    </ligand>
</feature>
<proteinExistence type="inferred from homology"/>
<dbReference type="GO" id="GO:0009535">
    <property type="term" value="C:chloroplast thylakoid membrane"/>
    <property type="evidence" value="ECO:0007669"/>
    <property type="project" value="UniProtKB-SubCell"/>
</dbReference>
<evidence type="ECO:0000313" key="18">
    <source>
        <dbReference type="EMBL" id="CAK7348499.1"/>
    </source>
</evidence>
<evidence type="ECO:0000256" key="14">
    <source>
        <dbReference type="ARBA" id="ARBA00023078"/>
    </source>
</evidence>
<evidence type="ECO:0000256" key="3">
    <source>
        <dbReference type="ARBA" id="ARBA00022494"/>
    </source>
</evidence>
<dbReference type="Pfam" id="PF00504">
    <property type="entry name" value="Chloroa_b-bind"/>
    <property type="match status" value="1"/>
</dbReference>
<organism evidence="18 19">
    <name type="scientific">Dovyalis caffra</name>
    <dbReference type="NCBI Taxonomy" id="77055"/>
    <lineage>
        <taxon>Eukaryota</taxon>
        <taxon>Viridiplantae</taxon>
        <taxon>Streptophyta</taxon>
        <taxon>Embryophyta</taxon>
        <taxon>Tracheophyta</taxon>
        <taxon>Spermatophyta</taxon>
        <taxon>Magnoliopsida</taxon>
        <taxon>eudicotyledons</taxon>
        <taxon>Gunneridae</taxon>
        <taxon>Pentapetalae</taxon>
        <taxon>rosids</taxon>
        <taxon>fabids</taxon>
        <taxon>Malpighiales</taxon>
        <taxon>Salicaceae</taxon>
        <taxon>Flacourtieae</taxon>
        <taxon>Dovyalis</taxon>
    </lineage>
</organism>
<evidence type="ECO:0000256" key="7">
    <source>
        <dbReference type="ARBA" id="ARBA00022640"/>
    </source>
</evidence>
<keyword evidence="3 16" id="KW-0148">Chlorophyll</keyword>
<keyword evidence="6" id="KW-0597">Phosphoprotein</keyword>
<evidence type="ECO:0000256" key="2">
    <source>
        <dbReference type="ARBA" id="ARBA00007259"/>
    </source>
</evidence>
<dbReference type="GO" id="GO:0046872">
    <property type="term" value="F:metal ion binding"/>
    <property type="evidence" value="ECO:0007669"/>
    <property type="project" value="UniProtKB-KW"/>
</dbReference>
<accession>A0AAV1SF76</accession>
<comment type="function">
    <text evidence="17">The light-harvesting complex (LHC) functions as a light receptor, it captures and delivers excitation energy to photosystems with which it is closely associated.</text>
</comment>
<feature type="binding site" evidence="16">
    <location>
        <position position="148"/>
    </location>
    <ligand>
        <name>chlorophyll a</name>
        <dbReference type="ChEBI" id="CHEBI:58416"/>
        <label>1</label>
    </ligand>
</feature>
<feature type="binding site" evidence="16">
    <location>
        <position position="142"/>
    </location>
    <ligand>
        <name>chlorophyll a</name>
        <dbReference type="ChEBI" id="CHEBI:58416"/>
        <label>1</label>
    </ligand>
</feature>
<evidence type="ECO:0000256" key="5">
    <source>
        <dbReference type="ARBA" id="ARBA00022531"/>
    </source>
</evidence>
<keyword evidence="7 17" id="KW-0934">Plastid</keyword>
<evidence type="ECO:0000256" key="17">
    <source>
        <dbReference type="RuleBase" id="RU363080"/>
    </source>
</evidence>
<feature type="binding site" evidence="16">
    <location>
        <position position="199"/>
    </location>
    <ligand>
        <name>chlorophyll a</name>
        <dbReference type="ChEBI" id="CHEBI:58416"/>
        <label>1</label>
    </ligand>
</feature>
<reference evidence="18 19" key="1">
    <citation type="submission" date="2024-01" db="EMBL/GenBank/DDBJ databases">
        <authorList>
            <person name="Waweru B."/>
        </authorList>
    </citation>
    <scope>NUCLEOTIDE SEQUENCE [LARGE SCALE GENOMIC DNA]</scope>
</reference>
<evidence type="ECO:0000256" key="13">
    <source>
        <dbReference type="ARBA" id="ARBA00022991"/>
    </source>
</evidence>
<dbReference type="Proteomes" id="UP001314170">
    <property type="component" value="Unassembled WGS sequence"/>
</dbReference>
<evidence type="ECO:0000256" key="11">
    <source>
        <dbReference type="ARBA" id="ARBA00022842"/>
    </source>
</evidence>
<keyword evidence="17" id="KW-0604">Photosystem II</keyword>
<sequence length="213" mass="23941">MARRPEAGYCPDHDSDAYFISVSVKTHKIRDRETKNAWESKEIKEDQCERNDFRLLYPKMRIEKVLSGSEIAPSKLVPLNGVIEFLSTTHGGGGRVSMRKTRWKGNAYGSSWYGPDRVEYLGPLSGEPSSYLTSEFPGDYGWNLAGLSARSRNFCRNWELEVIHARRSMLGALGCVFHELLAGNEAKFGEPVWFKAGSQSSAMVVLTIWETPA</sequence>
<dbReference type="EMBL" id="CAWUPB010001173">
    <property type="protein sequence ID" value="CAK7348499.1"/>
    <property type="molecule type" value="Genomic_DNA"/>
</dbReference>
<feature type="binding site" description="axial binding residue" evidence="16">
    <location>
        <position position="120"/>
    </location>
    <ligand>
        <name>chlorophyll b</name>
        <dbReference type="ChEBI" id="CHEBI:61721"/>
        <label>1</label>
    </ligand>
    <ligandPart>
        <name>Mg</name>
        <dbReference type="ChEBI" id="CHEBI:25107"/>
    </ligandPart>
</feature>
<keyword evidence="12" id="KW-1133">Transmembrane helix</keyword>
<keyword evidence="5 17" id="KW-0602">Photosynthesis</keyword>
<dbReference type="SUPFAM" id="SSF103511">
    <property type="entry name" value="Chlorophyll a-b binding protein"/>
    <property type="match status" value="1"/>
</dbReference>
<comment type="similarity">
    <text evidence="2 17">Belongs to the light-harvesting chlorophyll a/b-binding (LHC) protein family.</text>
</comment>
<gene>
    <name evidence="18" type="ORF">DCAF_LOCUS21199</name>
</gene>
<dbReference type="PANTHER" id="PTHR21649">
    <property type="entry name" value="CHLOROPHYLL A/B BINDING PROTEIN"/>
    <property type="match status" value="1"/>
</dbReference>
<evidence type="ECO:0000256" key="16">
    <source>
        <dbReference type="PIRSR" id="PIRSR601344-1"/>
    </source>
</evidence>
<comment type="caution">
    <text evidence="18">The sequence shown here is derived from an EMBL/GenBank/DDBJ whole genome shotgun (WGS) entry which is preliminary data.</text>
</comment>
<evidence type="ECO:0000256" key="12">
    <source>
        <dbReference type="ARBA" id="ARBA00022989"/>
    </source>
</evidence>
<comment type="subcellular location">
    <subcellularLocation>
        <location evidence="1 17">Plastid</location>
        <location evidence="1 17">Chloroplast thylakoid membrane</location>
    </subcellularLocation>
</comment>
<dbReference type="GO" id="GO:0009523">
    <property type="term" value="C:photosystem II"/>
    <property type="evidence" value="ECO:0007669"/>
    <property type="project" value="UniProtKB-KW"/>
</dbReference>
<keyword evidence="11" id="KW-0460">Magnesium</keyword>
<keyword evidence="8" id="KW-0812">Transmembrane</keyword>
<feature type="binding site" evidence="16">
    <location>
        <position position="164"/>
    </location>
    <ligand>
        <name>chlorophyll a</name>
        <dbReference type="ChEBI" id="CHEBI:58416"/>
        <label>1</label>
    </ligand>
</feature>
<dbReference type="GO" id="GO:0016168">
    <property type="term" value="F:chlorophyll binding"/>
    <property type="evidence" value="ECO:0007669"/>
    <property type="project" value="UniProtKB-KW"/>
</dbReference>
<name>A0AAV1SF76_9ROSI</name>
<keyword evidence="10 17" id="KW-0603">Photosystem I</keyword>